<evidence type="ECO:0000313" key="6">
    <source>
        <dbReference type="EMBL" id="GLI36305.1"/>
    </source>
</evidence>
<keyword evidence="7" id="KW-1185">Reference proteome</keyword>
<comment type="caution">
    <text evidence="6">The sequence shown here is derived from an EMBL/GenBank/DDBJ whole genome shotgun (WGS) entry which is preliminary data.</text>
</comment>
<dbReference type="GO" id="GO:0008234">
    <property type="term" value="F:cysteine-type peptidase activity"/>
    <property type="evidence" value="ECO:0007669"/>
    <property type="project" value="UniProtKB-KW"/>
</dbReference>
<evidence type="ECO:0000256" key="4">
    <source>
        <dbReference type="ARBA" id="ARBA00022807"/>
    </source>
</evidence>
<organism evidence="6 7">
    <name type="scientific">Desulforhabdus amnigena</name>
    <dbReference type="NCBI Taxonomy" id="40218"/>
    <lineage>
        <taxon>Bacteria</taxon>
        <taxon>Pseudomonadati</taxon>
        <taxon>Thermodesulfobacteriota</taxon>
        <taxon>Syntrophobacteria</taxon>
        <taxon>Syntrophobacterales</taxon>
        <taxon>Syntrophobacteraceae</taxon>
        <taxon>Desulforhabdus</taxon>
    </lineage>
</organism>
<dbReference type="Pfam" id="PF12914">
    <property type="entry name" value="SH3_7"/>
    <property type="match status" value="1"/>
</dbReference>
<dbReference type="Proteomes" id="UP001144372">
    <property type="component" value="Unassembled WGS sequence"/>
</dbReference>
<dbReference type="GO" id="GO:0006508">
    <property type="term" value="P:proteolysis"/>
    <property type="evidence" value="ECO:0007669"/>
    <property type="project" value="UniProtKB-KW"/>
</dbReference>
<proteinExistence type="inferred from homology"/>
<dbReference type="InterPro" id="IPR026864">
    <property type="entry name" value="SH3b2-type_SH3"/>
</dbReference>
<feature type="domain" description="NlpC/P60" evidence="5">
    <location>
        <begin position="324"/>
        <end position="453"/>
    </location>
</feature>
<protein>
    <submittedName>
        <fullName evidence="6">Hydrolase Nlp/P60</fullName>
    </submittedName>
</protein>
<dbReference type="EMBL" id="BSDR01000001">
    <property type="protein sequence ID" value="GLI36305.1"/>
    <property type="molecule type" value="Genomic_DNA"/>
</dbReference>
<keyword evidence="2" id="KW-0645">Protease</keyword>
<keyword evidence="3 6" id="KW-0378">Hydrolase</keyword>
<dbReference type="InterPro" id="IPR000064">
    <property type="entry name" value="NLP_P60_dom"/>
</dbReference>
<reference evidence="6" key="1">
    <citation type="submission" date="2022-12" db="EMBL/GenBank/DDBJ databases">
        <title>Reference genome sequencing for broad-spectrum identification of bacterial and archaeal isolates by mass spectrometry.</title>
        <authorList>
            <person name="Sekiguchi Y."/>
            <person name="Tourlousse D.M."/>
        </authorList>
    </citation>
    <scope>NUCLEOTIDE SEQUENCE</scope>
    <source>
        <strain evidence="6">ASRB1</strain>
    </source>
</reference>
<dbReference type="InterPro" id="IPR025606">
    <property type="entry name" value="NLPC/P60_N_dom"/>
</dbReference>
<accession>A0A9W6FWJ1</accession>
<gene>
    <name evidence="6" type="ORF">DAMNIGENAA_37380</name>
</gene>
<dbReference type="InterPro" id="IPR039439">
    <property type="entry name" value="SH3b1_dom"/>
</dbReference>
<evidence type="ECO:0000259" key="5">
    <source>
        <dbReference type="PROSITE" id="PS51935"/>
    </source>
</evidence>
<dbReference type="SUPFAM" id="SSF54001">
    <property type="entry name" value="Cysteine proteinases"/>
    <property type="match status" value="1"/>
</dbReference>
<sequence length="507" mass="56965">MSVSLFPNEARKKCVGFKRLPEPFISKHSSHSRAFLLFLISLALSCLSGCTPITRQAILVPMPTPACIQDIALLPQNAAAYLNPSTSGKELIPYHLSKLLFEKFKENHFAPWHRKEPLYSKDVVSRGRQHLEYKNIYGENTLPRDKEWLYALDRMTAMESYPNTHRWAIAITNSNLRVLPTTRPAFYDFGSAGEGYPFDHLQISAVWGGTPLFISHTSADGSWLIAETPFASGWIPVSDIAYVDEPFIKEYETNRLAALIKDEIPISDHASRFRFMGKVGSVFPIVAAKEGAFEILIPAADWNRNAILLRGNLSRERATEMPLAATPENIASLINELLRKPYGWGGLYENRDCSSTMKDLFTPFGIWLPRSSPRQAREGFFIPLQGLELREKEKTIIRNAVPFLTLLWMPGHIGLYIGEDRGRALIFHSTWGIKTKDSVGREGRKIIGETVITTLQPGIELPDILLPGGNLLYRIAGMTLLTPEGSAQDLNAKREKQKWMNTQSPGN</sequence>
<dbReference type="AlphaFoldDB" id="A0A9W6FWJ1"/>
<dbReference type="PIRSF" id="PIRSF019015">
    <property type="entry name" value="P60_peptidase_YkfC"/>
    <property type="match status" value="1"/>
</dbReference>
<evidence type="ECO:0000313" key="7">
    <source>
        <dbReference type="Proteomes" id="UP001144372"/>
    </source>
</evidence>
<evidence type="ECO:0000256" key="2">
    <source>
        <dbReference type="ARBA" id="ARBA00022670"/>
    </source>
</evidence>
<dbReference type="Pfam" id="PF12912">
    <property type="entry name" value="N_NLPC_P60"/>
    <property type="match status" value="1"/>
</dbReference>
<dbReference type="Pfam" id="PF12913">
    <property type="entry name" value="SH3_6"/>
    <property type="match status" value="1"/>
</dbReference>
<dbReference type="PROSITE" id="PS51935">
    <property type="entry name" value="NLPC_P60"/>
    <property type="match status" value="1"/>
</dbReference>
<dbReference type="Gene3D" id="3.90.1720.10">
    <property type="entry name" value="endopeptidase domain like (from Nostoc punctiforme)"/>
    <property type="match status" value="1"/>
</dbReference>
<evidence type="ECO:0000256" key="3">
    <source>
        <dbReference type="ARBA" id="ARBA00022801"/>
    </source>
</evidence>
<evidence type="ECO:0000256" key="1">
    <source>
        <dbReference type="ARBA" id="ARBA00007074"/>
    </source>
</evidence>
<dbReference type="InterPro" id="IPR027017">
    <property type="entry name" value="P60_peptidase_YkfC"/>
</dbReference>
<name>A0A9W6FWJ1_9BACT</name>
<dbReference type="InterPro" id="IPR038765">
    <property type="entry name" value="Papain-like_cys_pep_sf"/>
</dbReference>
<keyword evidence="4" id="KW-0788">Thiol protease</keyword>
<dbReference type="Pfam" id="PF00877">
    <property type="entry name" value="NLPC_P60"/>
    <property type="match status" value="1"/>
</dbReference>
<comment type="similarity">
    <text evidence="1">Belongs to the peptidase C40 family.</text>
</comment>